<sequence length="312" mass="32905">MPRTIDVTVPDLSGRRALVTGGSDGMGLRLAERLARAGADVLLPVRNPAKGEAAVARIRAAVPDARLTLHALDLSSLDSVAALGETLQQQGEPIHMLVGNAGVMTPPERQTTADGLELQLGTNHVGHVALVAHLLPLLRAGRARVVSQLSVAAARGGMRWHDPQFAQGYDGMAAYRQSKIAFGLFGLELARRSDAGGWGLTSVLSHPGVAPTSLLAARPEVGRAEDTREVRLIRWMSARGLIVGTPETAMLPALVAATFPDVEAGQLWSPRGPGRLGGAPALQPLYRPLRSEADAARAWDLSQELAGVRFPA</sequence>
<dbReference type="SUPFAM" id="SSF51735">
    <property type="entry name" value="NAD(P)-binding Rossmann-fold domains"/>
    <property type="match status" value="1"/>
</dbReference>
<dbReference type="Pfam" id="PF00106">
    <property type="entry name" value="adh_short"/>
    <property type="match status" value="1"/>
</dbReference>
<comment type="similarity">
    <text evidence="1">Belongs to the short-chain dehydrogenases/reductases (SDR) family.</text>
</comment>
<dbReference type="PANTHER" id="PTHR24320:SF148">
    <property type="entry name" value="NAD(P)-BINDING ROSSMANN-FOLD SUPERFAMILY PROTEIN"/>
    <property type="match status" value="1"/>
</dbReference>
<reference evidence="4" key="1">
    <citation type="submission" date="2016-10" db="EMBL/GenBank/DDBJ databases">
        <authorList>
            <person name="Varghese N."/>
            <person name="Submissions S."/>
        </authorList>
    </citation>
    <scope>NUCLEOTIDE SEQUENCE [LARGE SCALE GENOMIC DNA]</scope>
    <source>
        <strain evidence="4">DSM 22002</strain>
    </source>
</reference>
<dbReference type="PRINTS" id="PR00081">
    <property type="entry name" value="GDHRDH"/>
</dbReference>
<dbReference type="RefSeq" id="WP_092503741.1">
    <property type="nucleotide sequence ID" value="NZ_LT629695.1"/>
</dbReference>
<gene>
    <name evidence="3" type="ORF">SAMN04489720_1448</name>
</gene>
<protein>
    <submittedName>
        <fullName evidence="3">NAD(P)-dependent dehydrogenase, short-chain alcohol dehydrogenase family</fullName>
    </submittedName>
</protein>
<evidence type="ECO:0000256" key="1">
    <source>
        <dbReference type="ARBA" id="ARBA00006484"/>
    </source>
</evidence>
<dbReference type="STRING" id="399736.SAMN04489720_1448"/>
<accession>A0A1G8CXR9</accession>
<evidence type="ECO:0000313" key="4">
    <source>
        <dbReference type="Proteomes" id="UP000198822"/>
    </source>
</evidence>
<dbReference type="OrthoDB" id="4577644at2"/>
<proteinExistence type="inferred from homology"/>
<dbReference type="NCBIfam" id="NF004513">
    <property type="entry name" value="PRK05854.1"/>
    <property type="match status" value="1"/>
</dbReference>
<organism evidence="3 4">
    <name type="scientific">Agrococcus jejuensis</name>
    <dbReference type="NCBI Taxonomy" id="399736"/>
    <lineage>
        <taxon>Bacteria</taxon>
        <taxon>Bacillati</taxon>
        <taxon>Actinomycetota</taxon>
        <taxon>Actinomycetes</taxon>
        <taxon>Micrococcales</taxon>
        <taxon>Microbacteriaceae</taxon>
        <taxon>Agrococcus</taxon>
    </lineage>
</organism>
<keyword evidence="2" id="KW-0560">Oxidoreductase</keyword>
<dbReference type="EMBL" id="LT629695">
    <property type="protein sequence ID" value="SDH50266.1"/>
    <property type="molecule type" value="Genomic_DNA"/>
</dbReference>
<dbReference type="GO" id="GO:0016491">
    <property type="term" value="F:oxidoreductase activity"/>
    <property type="evidence" value="ECO:0007669"/>
    <property type="project" value="UniProtKB-KW"/>
</dbReference>
<dbReference type="AlphaFoldDB" id="A0A1G8CXR9"/>
<dbReference type="InterPro" id="IPR036291">
    <property type="entry name" value="NAD(P)-bd_dom_sf"/>
</dbReference>
<dbReference type="Gene3D" id="3.40.50.720">
    <property type="entry name" value="NAD(P)-binding Rossmann-like Domain"/>
    <property type="match status" value="1"/>
</dbReference>
<evidence type="ECO:0000256" key="2">
    <source>
        <dbReference type="ARBA" id="ARBA00023002"/>
    </source>
</evidence>
<name>A0A1G8CXR9_9MICO</name>
<keyword evidence="4" id="KW-1185">Reference proteome</keyword>
<dbReference type="Proteomes" id="UP000198822">
    <property type="component" value="Chromosome I"/>
</dbReference>
<dbReference type="InterPro" id="IPR002347">
    <property type="entry name" value="SDR_fam"/>
</dbReference>
<evidence type="ECO:0000313" key="3">
    <source>
        <dbReference type="EMBL" id="SDH50266.1"/>
    </source>
</evidence>
<dbReference type="PANTHER" id="PTHR24320">
    <property type="entry name" value="RETINOL DEHYDROGENASE"/>
    <property type="match status" value="1"/>
</dbReference>